<protein>
    <recommendedName>
        <fullName evidence="5">Flagellar hook-associated protein 2</fullName>
        <shortName evidence="5">HAP2</shortName>
    </recommendedName>
    <alternativeName>
        <fullName evidence="5">Flagellar cap protein</fullName>
    </alternativeName>
</protein>
<keyword evidence="5" id="KW-0964">Secreted</keyword>
<comment type="function">
    <text evidence="5">Required for morphogenesis and for the elongation of the flagellar filament by facilitating polymerization of the flagellin monomers at the tip of growing filament. Forms a capping structure, which prevents flagellin subunits (transported through the central channel of the flagellum) from leaking out without polymerization at the distal end.</text>
</comment>
<dbReference type="PANTHER" id="PTHR30288">
    <property type="entry name" value="FLAGELLAR CAP/ASSEMBLY PROTEIN FLID"/>
    <property type="match status" value="1"/>
</dbReference>
<evidence type="ECO:0000256" key="2">
    <source>
        <dbReference type="ARBA" id="ARBA00011255"/>
    </source>
</evidence>
<dbReference type="Pfam" id="PF07195">
    <property type="entry name" value="FliD_C"/>
    <property type="match status" value="1"/>
</dbReference>
<comment type="subcellular location">
    <subcellularLocation>
        <location evidence="5">Secreted</location>
    </subcellularLocation>
    <subcellularLocation>
        <location evidence="5">Bacterial flagellum</location>
    </subcellularLocation>
</comment>
<comment type="caution">
    <text evidence="8">The sequence shown here is derived from an EMBL/GenBank/DDBJ whole genome shotgun (WGS) entry which is preliminary data.</text>
</comment>
<evidence type="ECO:0000313" key="9">
    <source>
        <dbReference type="Proteomes" id="UP001615550"/>
    </source>
</evidence>
<organism evidence="8 9">
    <name type="scientific">Legionella lytica</name>
    <dbReference type="NCBI Taxonomy" id="96232"/>
    <lineage>
        <taxon>Bacteria</taxon>
        <taxon>Pseudomonadati</taxon>
        <taxon>Pseudomonadota</taxon>
        <taxon>Gammaproteobacteria</taxon>
        <taxon>Legionellales</taxon>
        <taxon>Legionellaceae</taxon>
        <taxon>Legionella</taxon>
    </lineage>
</organism>
<evidence type="ECO:0000256" key="3">
    <source>
        <dbReference type="ARBA" id="ARBA00023054"/>
    </source>
</evidence>
<feature type="coiled-coil region" evidence="5">
    <location>
        <begin position="476"/>
        <end position="510"/>
    </location>
</feature>
<keyword evidence="8" id="KW-0282">Flagellum</keyword>
<evidence type="ECO:0000259" key="6">
    <source>
        <dbReference type="Pfam" id="PF02465"/>
    </source>
</evidence>
<evidence type="ECO:0000259" key="7">
    <source>
        <dbReference type="Pfam" id="PF07195"/>
    </source>
</evidence>
<keyword evidence="8" id="KW-0969">Cilium</keyword>
<evidence type="ECO:0000256" key="1">
    <source>
        <dbReference type="ARBA" id="ARBA00009764"/>
    </source>
</evidence>
<proteinExistence type="inferred from homology"/>
<accession>A0ABW8D555</accession>
<gene>
    <name evidence="8" type="primary">fliD</name>
    <name evidence="8" type="ORF">ACD661_02115</name>
</gene>
<dbReference type="RefSeq" id="WP_400185961.1">
    <property type="nucleotide sequence ID" value="NZ_JBGORX010000001.1"/>
</dbReference>
<dbReference type="EMBL" id="JBGORX010000001">
    <property type="protein sequence ID" value="MFJ1267347.1"/>
    <property type="molecule type" value="Genomic_DNA"/>
</dbReference>
<sequence length="546" mass="57778">MGLSSPGIGSGLDIRGMVDAMVKADVASAQARHDKKLTSANAEISAIGQVKSILANLKNTLNNLSNMSQINKMKSSISDAKYFDATITTQAQPGTYQVQVQSLAQSQSLSSAYFANSTTSLGGGTITFNFGTYSSDLSTFTANAEVNPLTITITPGGDSLRAVCDAINTADAGVSACIIQDSLGARLSLTSSETGENYAMQITSDISALNYDPTTSTTSLTQNLAAQNSMVLINGMAINQSTNQLKDVLSGITLNLKDVTAGSNISLTVSNNQEHLTTCINDFIKKYNECMTLLSNAIGYDAETQTSGFFQGDSQIKGLKQNMQHLISSFTAPSGSPFQSLADIGITTKKGGALELDPDTFKTALNEHFEAVGALFAKSITATDPNIQINSMDTKVAAGSYDVFLTDFVPGASLSGRIGDLPGISTDGVTLTGAGKFNTLSINVLAGGTGDRGQIIVNDGVAVLLDKMLEGYVGDKGEFEERTDSLNKDVTQLNKQQKQIDDKSKMLEQKYLKRWNAVDLLISKLQDTSGMLSQVLANLPKLKVKD</sequence>
<dbReference type="PANTHER" id="PTHR30288:SF0">
    <property type="entry name" value="FLAGELLAR HOOK-ASSOCIATED PROTEIN 2"/>
    <property type="match status" value="1"/>
</dbReference>
<feature type="domain" description="Flagellar hook-associated protein 2 C-terminal" evidence="7">
    <location>
        <begin position="226"/>
        <end position="526"/>
    </location>
</feature>
<comment type="subunit">
    <text evidence="2 5">Homopentamer.</text>
</comment>
<keyword evidence="8" id="KW-0966">Cell projection</keyword>
<comment type="similarity">
    <text evidence="1 5">Belongs to the FliD family.</text>
</comment>
<evidence type="ECO:0000313" key="8">
    <source>
        <dbReference type="EMBL" id="MFJ1267347.1"/>
    </source>
</evidence>
<dbReference type="InterPro" id="IPR010809">
    <property type="entry name" value="FliD_C"/>
</dbReference>
<dbReference type="InterPro" id="IPR040026">
    <property type="entry name" value="FliD"/>
</dbReference>
<name>A0ABW8D555_9GAMM</name>
<reference evidence="8 9" key="1">
    <citation type="submission" date="2024-08" db="EMBL/GenBank/DDBJ databases">
        <title>Draft Genome Sequence of Legionella lytica strain DSB2004, Isolated From a Fire Sprinkler System.</title>
        <authorList>
            <person name="Everhart A.D."/>
            <person name="Kidane D.T."/>
            <person name="Farone A.L."/>
            <person name="Farone M.B."/>
        </authorList>
    </citation>
    <scope>NUCLEOTIDE SEQUENCE [LARGE SCALE GENOMIC DNA]</scope>
    <source>
        <strain evidence="8 9">DSB2004</strain>
    </source>
</reference>
<evidence type="ECO:0000256" key="4">
    <source>
        <dbReference type="ARBA" id="ARBA00023143"/>
    </source>
</evidence>
<dbReference type="Pfam" id="PF02465">
    <property type="entry name" value="FliD_N"/>
    <property type="match status" value="1"/>
</dbReference>
<keyword evidence="9" id="KW-1185">Reference proteome</keyword>
<feature type="domain" description="Flagellar hook-associated protein 2 N-terminal" evidence="6">
    <location>
        <begin position="10"/>
        <end position="107"/>
    </location>
</feature>
<keyword evidence="4 5" id="KW-0975">Bacterial flagellum</keyword>
<dbReference type="InterPro" id="IPR003481">
    <property type="entry name" value="FliD_N"/>
</dbReference>
<keyword evidence="3 5" id="KW-0175">Coiled coil</keyword>
<dbReference type="Proteomes" id="UP001615550">
    <property type="component" value="Unassembled WGS sequence"/>
</dbReference>
<evidence type="ECO:0000256" key="5">
    <source>
        <dbReference type="RuleBase" id="RU362066"/>
    </source>
</evidence>